<keyword evidence="5" id="KW-0862">Zinc</keyword>
<dbReference type="Pfam" id="PF13976">
    <property type="entry name" value="gag_pre-integrs"/>
    <property type="match status" value="1"/>
</dbReference>
<dbReference type="SUPFAM" id="SSF57756">
    <property type="entry name" value="Retrovirus zinc finger-like domains"/>
    <property type="match status" value="1"/>
</dbReference>
<dbReference type="PROSITE" id="PS50158">
    <property type="entry name" value="ZF_CCHC"/>
    <property type="match status" value="1"/>
</dbReference>
<dbReference type="Gene3D" id="3.30.420.10">
    <property type="entry name" value="Ribonuclease H-like superfamily/Ribonuclease H"/>
    <property type="match status" value="1"/>
</dbReference>
<dbReference type="CDD" id="cd09272">
    <property type="entry name" value="RNase_HI_RT_Ty1"/>
    <property type="match status" value="1"/>
</dbReference>
<keyword evidence="2" id="KW-0479">Metal-binding</keyword>
<feature type="region of interest" description="Disordered" evidence="7">
    <location>
        <begin position="182"/>
        <end position="208"/>
    </location>
</feature>
<dbReference type="GO" id="GO:0006508">
    <property type="term" value="P:proteolysis"/>
    <property type="evidence" value="ECO:0007669"/>
    <property type="project" value="UniProtKB-KW"/>
</dbReference>
<dbReference type="PANTHER" id="PTHR42648:SF18">
    <property type="entry name" value="RETROTRANSPOSON, UNCLASSIFIED-LIKE PROTEIN"/>
    <property type="match status" value="1"/>
</dbReference>
<dbReference type="PANTHER" id="PTHR42648">
    <property type="entry name" value="TRANSPOSASE, PUTATIVE-RELATED"/>
    <property type="match status" value="1"/>
</dbReference>
<feature type="non-terminal residue" evidence="10">
    <location>
        <position position="1"/>
    </location>
</feature>
<name>A0A4Y1QMM4_PRUDU</name>
<dbReference type="GO" id="GO:0003676">
    <property type="term" value="F:nucleic acid binding"/>
    <property type="evidence" value="ECO:0007669"/>
    <property type="project" value="InterPro"/>
</dbReference>
<evidence type="ECO:0000259" key="8">
    <source>
        <dbReference type="PROSITE" id="PS50158"/>
    </source>
</evidence>
<keyword evidence="4" id="KW-0378">Hydrolase</keyword>
<accession>A0A4Y1QMM4</accession>
<evidence type="ECO:0000259" key="9">
    <source>
        <dbReference type="PROSITE" id="PS50994"/>
    </source>
</evidence>
<organism evidence="10">
    <name type="scientific">Prunus dulcis</name>
    <name type="common">Almond</name>
    <name type="synonym">Amygdalus dulcis</name>
    <dbReference type="NCBI Taxonomy" id="3755"/>
    <lineage>
        <taxon>Eukaryota</taxon>
        <taxon>Viridiplantae</taxon>
        <taxon>Streptophyta</taxon>
        <taxon>Embryophyta</taxon>
        <taxon>Tracheophyta</taxon>
        <taxon>Spermatophyta</taxon>
        <taxon>Magnoliopsida</taxon>
        <taxon>eudicotyledons</taxon>
        <taxon>Gunneridae</taxon>
        <taxon>Pentapetalae</taxon>
        <taxon>rosids</taxon>
        <taxon>fabids</taxon>
        <taxon>Rosales</taxon>
        <taxon>Rosaceae</taxon>
        <taxon>Amygdaloideae</taxon>
        <taxon>Amygdaleae</taxon>
        <taxon>Prunus</taxon>
    </lineage>
</organism>
<dbReference type="InterPro" id="IPR043502">
    <property type="entry name" value="DNA/RNA_pol_sf"/>
</dbReference>
<reference evidence="10" key="1">
    <citation type="journal article" date="2019" name="Science">
        <title>Mutation of a bHLH transcription factor allowed almond domestication.</title>
        <authorList>
            <person name="Sanchez-Perez R."/>
            <person name="Pavan S."/>
            <person name="Mazzeo R."/>
            <person name="Moldovan C."/>
            <person name="Aiese Cigliano R."/>
            <person name="Del Cueto J."/>
            <person name="Ricciardi F."/>
            <person name="Lotti C."/>
            <person name="Ricciardi L."/>
            <person name="Dicenta F."/>
            <person name="Lopez-Marques R.L."/>
            <person name="Lindberg Moller B."/>
        </authorList>
    </citation>
    <scope>NUCLEOTIDE SEQUENCE</scope>
</reference>
<keyword evidence="1" id="KW-0645">Protease</keyword>
<dbReference type="InterPro" id="IPR036875">
    <property type="entry name" value="Znf_CCHC_sf"/>
</dbReference>
<evidence type="ECO:0000313" key="10">
    <source>
        <dbReference type="EMBL" id="BBG93079.1"/>
    </source>
</evidence>
<feature type="coiled-coil region" evidence="6">
    <location>
        <begin position="66"/>
        <end position="93"/>
    </location>
</feature>
<dbReference type="EMBL" id="AP019297">
    <property type="protein sequence ID" value="BBG93079.1"/>
    <property type="molecule type" value="Genomic_DNA"/>
</dbReference>
<keyword evidence="3" id="KW-0064">Aspartyl protease</keyword>
<dbReference type="InterPro" id="IPR057670">
    <property type="entry name" value="SH3_retrovirus"/>
</dbReference>
<sequence length="1255" mass="144092">YWSLVENGITTYAEGTVLTEAQLKSIEDQKLKDLKAKNYLFQAIDRAILETILKKDTAKDIWDSLKKKYQGTARVKRAQLQALRKEFEMLQMKNGETVTEYFARTLTVANKMRIHGDRMEDVTVIEKILRSMTPKYNYVVCSIEESKEIDALSIDELQSSLLVHEQRMTCHEMEEQALKVSQETYSPGRGRGRGSFRGRGRGRGRQGSFDKSTVECYHCHELGHFQYECPQKEKEYKANVAETEEEMLLMAYVEDEGDQMSSTWYLDSGCSNHMSGSKKLFSNMDESFRDNVKLGNNSSLRVMGKGNIRIEVNGVKHCITEVFYVPELKSNLISLGQLQEKGIVVLIQKNSCQIHHPDKGLIIQADMTSNRMFTLKTESAAEKQMCYKSTIEEDTWLWHFRFGHLNFNGLKALQQKNMVKGLPLLQVPSRVCEECMVGKQHREPFPKESNWRATRILELVHSDICGPVNPISNSKKRYFITFTDDFSRKIWIYFLTEKSEALVVFKKFKASVEKETGVFIKALRTDRGGEFTSNDFVHFCEKNGIHRQLTAAYSPQQNGVAERKNRTIMNMVRSMLARMKVPKKFWPEAVNWSSHILNRCPTHAVKSVTPEEAWSSKKPQVNYFKVFGCLAYVHTPDNLRTKLDDKSTKCVMLGVSEESKAYRLYNPETQKIIISRDVVFDEANGWDWNNKQEKRAGVDLEEIETMNGVEEVTSREVEDEPVGHNSPRITEASPNLLRQRRPPGWMTDYVSGNELSDNENIAQIALTGGNDPTAFDDAWIFKTKFKENGEIDKYKARLVAKGYTQEYGIDYSEVFAPVVRHDTIRLVISLAAQNDWSIYQLDVKSAFLYGELNERVFIDQPPGYVQRGKEQKVYRLKKALYGLKQAPRAWYSRIESHFLKAGFTKCPYEHTLFVKHGKECEILIVCLYVDDLIFTGNNEDMFKEFKKSMLEEFEMTDLGKMHYFLGIEVKQTSNGVFIGQKKYAEEILKRFHMEDCNSVQNPIVPGTKLNKDVGGREVDSTHFKQIVGSLMYLTATRPDLMFAVSLISRYMESPTELHYQTAKRVLRYLKGTTDLGLFYKKETINKKEAGDELMGFSDSDYAGDLDDRKSTSGYVFMLSSAAVSWSSKKQPVVTLSTTEAEFIAATSSACQAVWLRRLLEELCFKQDKPTVIFCDNSSAIKLSRNPVMHGRSKHIDVRFHFLRDLVKNEVIELEHCPSNMQVADILTKPLKLEAFVKMRKLLGICSRGSLDFRDC</sequence>
<feature type="domain" description="CCHC-type" evidence="8">
    <location>
        <begin position="216"/>
        <end position="231"/>
    </location>
</feature>
<dbReference type="GO" id="GO:0004190">
    <property type="term" value="F:aspartic-type endopeptidase activity"/>
    <property type="evidence" value="ECO:0007669"/>
    <property type="project" value="UniProtKB-KW"/>
</dbReference>
<evidence type="ECO:0000256" key="2">
    <source>
        <dbReference type="ARBA" id="ARBA00022723"/>
    </source>
</evidence>
<dbReference type="GO" id="GO:0008270">
    <property type="term" value="F:zinc ion binding"/>
    <property type="evidence" value="ECO:0007669"/>
    <property type="project" value="UniProtKB-KW"/>
</dbReference>
<dbReference type="Pfam" id="PF25597">
    <property type="entry name" value="SH3_retrovirus"/>
    <property type="match status" value="1"/>
</dbReference>
<keyword evidence="5" id="KW-0863">Zinc-finger</keyword>
<dbReference type="AlphaFoldDB" id="A0A4Y1QMM4"/>
<keyword evidence="6" id="KW-0175">Coiled coil</keyword>
<dbReference type="InterPro" id="IPR039537">
    <property type="entry name" value="Retrotran_Ty1/copia-like"/>
</dbReference>
<dbReference type="InterPro" id="IPR054722">
    <property type="entry name" value="PolX-like_BBD"/>
</dbReference>
<dbReference type="PROSITE" id="PS50994">
    <property type="entry name" value="INTEGRASE"/>
    <property type="match status" value="1"/>
</dbReference>
<dbReference type="GO" id="GO:0015074">
    <property type="term" value="P:DNA integration"/>
    <property type="evidence" value="ECO:0007669"/>
    <property type="project" value="InterPro"/>
</dbReference>
<evidence type="ECO:0000256" key="3">
    <source>
        <dbReference type="ARBA" id="ARBA00022750"/>
    </source>
</evidence>
<evidence type="ECO:0000256" key="5">
    <source>
        <dbReference type="PROSITE-ProRule" id="PRU00047"/>
    </source>
</evidence>
<evidence type="ECO:0000256" key="1">
    <source>
        <dbReference type="ARBA" id="ARBA00022670"/>
    </source>
</evidence>
<evidence type="ECO:0000256" key="7">
    <source>
        <dbReference type="SAM" id="MobiDB-lite"/>
    </source>
</evidence>
<dbReference type="InterPro" id="IPR012337">
    <property type="entry name" value="RNaseH-like_sf"/>
</dbReference>
<proteinExistence type="predicted"/>
<dbReference type="InterPro" id="IPR025724">
    <property type="entry name" value="GAG-pre-integrase_dom"/>
</dbReference>
<feature type="compositionally biased region" description="Basic residues" evidence="7">
    <location>
        <begin position="190"/>
        <end position="204"/>
    </location>
</feature>
<dbReference type="InterPro" id="IPR013103">
    <property type="entry name" value="RVT_2"/>
</dbReference>
<protein>
    <submittedName>
        <fullName evidence="10">Transposable element protein</fullName>
    </submittedName>
</protein>
<evidence type="ECO:0000256" key="6">
    <source>
        <dbReference type="SAM" id="Coils"/>
    </source>
</evidence>
<dbReference type="SUPFAM" id="SSF53098">
    <property type="entry name" value="Ribonuclease H-like"/>
    <property type="match status" value="1"/>
</dbReference>
<dbReference type="Pfam" id="PF00665">
    <property type="entry name" value="rve"/>
    <property type="match status" value="1"/>
</dbReference>
<dbReference type="InterPro" id="IPR036397">
    <property type="entry name" value="RNaseH_sf"/>
</dbReference>
<dbReference type="Pfam" id="PF14223">
    <property type="entry name" value="Retrotran_gag_2"/>
    <property type="match status" value="1"/>
</dbReference>
<dbReference type="InterPro" id="IPR001584">
    <property type="entry name" value="Integrase_cat-core"/>
</dbReference>
<dbReference type="Pfam" id="PF22936">
    <property type="entry name" value="Pol_BBD"/>
    <property type="match status" value="1"/>
</dbReference>
<dbReference type="Pfam" id="PF07727">
    <property type="entry name" value="RVT_2"/>
    <property type="match status" value="1"/>
</dbReference>
<feature type="domain" description="Integrase catalytic" evidence="9">
    <location>
        <begin position="442"/>
        <end position="618"/>
    </location>
</feature>
<dbReference type="InterPro" id="IPR001878">
    <property type="entry name" value="Znf_CCHC"/>
</dbReference>
<dbReference type="SUPFAM" id="SSF56672">
    <property type="entry name" value="DNA/RNA polymerases"/>
    <property type="match status" value="1"/>
</dbReference>
<evidence type="ECO:0000256" key="4">
    <source>
        <dbReference type="ARBA" id="ARBA00022801"/>
    </source>
</evidence>
<dbReference type="Gene3D" id="4.10.60.10">
    <property type="entry name" value="Zinc finger, CCHC-type"/>
    <property type="match status" value="1"/>
</dbReference>
<gene>
    <name evidence="10" type="ORF">Prudu_000983</name>
</gene>